<keyword evidence="2" id="KW-1185">Reference proteome</keyword>
<evidence type="ECO:0000313" key="1">
    <source>
        <dbReference type="EMBL" id="VVV01089.1"/>
    </source>
</evidence>
<evidence type="ECO:0000313" key="2">
    <source>
        <dbReference type="Proteomes" id="UP000356253"/>
    </source>
</evidence>
<gene>
    <name evidence="1" type="ORF">FVB9532_02368</name>
</gene>
<name>A0AC61Y9M7_9FLAO</name>
<reference evidence="1" key="1">
    <citation type="submission" date="2019-09" db="EMBL/GenBank/DDBJ databases">
        <authorList>
            <person name="Rodrigo-Torres L."/>
            <person name="Arahal R. D."/>
            <person name="Lucena T."/>
        </authorList>
    </citation>
    <scope>NUCLEOTIDE SEQUENCE</scope>
    <source>
        <strain evidence="1">ISS653</strain>
    </source>
</reference>
<protein>
    <submittedName>
        <fullName evidence="1">Uncharacterized protein</fullName>
    </submittedName>
</protein>
<sequence length="146" mass="16876">MKKTLVFIFAGILLVSCGEKQKASKEKQHYDESIDEILVVHDEVMPKMGALSSLIEKTETKIDTTEIGKEFENVNQELKQAHELMMTWMKDFGEKFPNALVDTTYSKEEYEKREPILSAEKEEVKEMKDRVNKSIEKAQELLTKTS</sequence>
<comment type="caution">
    <text evidence="1">The sequence shown here is derived from an EMBL/GenBank/DDBJ whole genome shotgun (WGS) entry which is preliminary data.</text>
</comment>
<dbReference type="Proteomes" id="UP000356253">
    <property type="component" value="Unassembled WGS sequence"/>
</dbReference>
<dbReference type="EMBL" id="CABVMM010000009">
    <property type="protein sequence ID" value="VVV01089.1"/>
    <property type="molecule type" value="Genomic_DNA"/>
</dbReference>
<accession>A0AC61Y9M7</accession>
<proteinExistence type="predicted"/>
<organism evidence="1 2">
    <name type="scientific">Mesonia oceanica</name>
    <dbReference type="NCBI Taxonomy" id="2687242"/>
    <lineage>
        <taxon>Bacteria</taxon>
        <taxon>Pseudomonadati</taxon>
        <taxon>Bacteroidota</taxon>
        <taxon>Flavobacteriia</taxon>
        <taxon>Flavobacteriales</taxon>
        <taxon>Flavobacteriaceae</taxon>
        <taxon>Mesonia</taxon>
    </lineage>
</organism>